<feature type="compositionally biased region" description="Low complexity" evidence="4">
    <location>
        <begin position="489"/>
        <end position="513"/>
    </location>
</feature>
<dbReference type="InterPro" id="IPR043129">
    <property type="entry name" value="ATPase_NBD"/>
</dbReference>
<evidence type="ECO:0000256" key="2">
    <source>
        <dbReference type="ARBA" id="ARBA00022840"/>
    </source>
</evidence>
<gene>
    <name evidence="5" type="ORF">KHQ06_04620</name>
</gene>
<dbReference type="PANTHER" id="PTHR42749">
    <property type="entry name" value="CELL SHAPE-DETERMINING PROTEIN MREB"/>
    <property type="match status" value="1"/>
</dbReference>
<dbReference type="InterPro" id="IPR013126">
    <property type="entry name" value="Hsp_70_fam"/>
</dbReference>
<evidence type="ECO:0000256" key="4">
    <source>
        <dbReference type="SAM" id="MobiDB-lite"/>
    </source>
</evidence>
<proteinExistence type="predicted"/>
<evidence type="ECO:0000256" key="3">
    <source>
        <dbReference type="ARBA" id="ARBA00023186"/>
    </source>
</evidence>
<keyword evidence="3" id="KW-0143">Chaperone</keyword>
<evidence type="ECO:0000256" key="1">
    <source>
        <dbReference type="ARBA" id="ARBA00022741"/>
    </source>
</evidence>
<feature type="region of interest" description="Disordered" evidence="4">
    <location>
        <begin position="355"/>
        <end position="400"/>
    </location>
</feature>
<dbReference type="Pfam" id="PF00012">
    <property type="entry name" value="HSP70"/>
    <property type="match status" value="1"/>
</dbReference>
<keyword evidence="6" id="KW-1185">Reference proteome</keyword>
<evidence type="ECO:0000313" key="6">
    <source>
        <dbReference type="Proteomes" id="UP000683310"/>
    </source>
</evidence>
<protein>
    <submittedName>
        <fullName evidence="5">Hsp70 family protein</fullName>
    </submittedName>
</protein>
<dbReference type="EMBL" id="CP074371">
    <property type="protein sequence ID" value="QVI22376.1"/>
    <property type="molecule type" value="Genomic_DNA"/>
</dbReference>
<dbReference type="SUPFAM" id="SSF53067">
    <property type="entry name" value="Actin-like ATPase domain"/>
    <property type="match status" value="1"/>
</dbReference>
<reference evidence="5 6" key="1">
    <citation type="submission" date="2021-04" db="EMBL/GenBank/DDBJ databases">
        <title>Nocardia tengchongensis.</title>
        <authorList>
            <person name="Zhuang k."/>
            <person name="Ran Y."/>
            <person name="Li W."/>
        </authorList>
    </citation>
    <scope>NUCLEOTIDE SEQUENCE [LARGE SCALE GENOMIC DNA]</scope>
    <source>
        <strain evidence="5 6">CFH S0057</strain>
    </source>
</reference>
<dbReference type="Gene3D" id="3.30.420.40">
    <property type="match status" value="2"/>
</dbReference>
<dbReference type="Proteomes" id="UP000683310">
    <property type="component" value="Chromosome"/>
</dbReference>
<dbReference type="PANTHER" id="PTHR42749:SF1">
    <property type="entry name" value="CELL SHAPE-DETERMINING PROTEIN MREB"/>
    <property type="match status" value="1"/>
</dbReference>
<feature type="region of interest" description="Disordered" evidence="4">
    <location>
        <begin position="20"/>
        <end position="41"/>
    </location>
</feature>
<accession>A0ABX8CR32</accession>
<keyword evidence="2" id="KW-0067">ATP-binding</keyword>
<organism evidence="5 6">
    <name type="scientific">Nocardia tengchongensis</name>
    <dbReference type="NCBI Taxonomy" id="2055889"/>
    <lineage>
        <taxon>Bacteria</taxon>
        <taxon>Bacillati</taxon>
        <taxon>Actinomycetota</taxon>
        <taxon>Actinomycetes</taxon>
        <taxon>Mycobacteriales</taxon>
        <taxon>Nocardiaceae</taxon>
        <taxon>Nocardia</taxon>
    </lineage>
</organism>
<sequence>MSQGLALGITVGSSNTVAVTTSGGQHKLHTRPSTLGSETELPDSFLSRVGDPVDIRTSDGSAVRAADLVAGVIGRVVTDMGPAGASVACYPAWWSQHTVEVQRTALDRAGLEDVALVPEPAAAMRWLQDVHGSSRDGAMVVYDLGATGLTVSVARTGTMSGLLGEPVRTTAVAGSEFDLLTMRYVLAYAVGEKDFDPFDPVVEQELSELRIRCKIAKETLSTNTATMVPVRLPMLGVADVRLVRDDIEELLRGPLLGSTDLVREALRRAGLSTADLDGFLLIGGGASIPLVTEVLSTEFGVPVAAAADPAHLSAHGAALLAADLLADITETEAHPAIAIGGPIHAEADTALAPSRTTAGLPRRLPTGSLPEPAAEPPTAAPRVEQTAETTAAPRIPVLPELPEAEAEGGFRHWKRLAVIGAAAIAVAAVATGSLAMGTGAQSTPANTGGTQSPSTSAVALNTPAPNGGVTPSGTPGTPAQGSPIAAVNSPQQPGATQPGGTQPGSPAQAAPAGAPGGQSDTPAQQQNPAPEQSPQTQQTQPAPQPQQPAPAQQQPPVQTMQLPSNPVPAPVQVPAPQLPTGALNNAVDGLGNAIPPIVPHTGR</sequence>
<feature type="compositionally biased region" description="Pro residues" evidence="4">
    <location>
        <begin position="565"/>
        <end position="577"/>
    </location>
</feature>
<feature type="compositionally biased region" description="Low complexity" evidence="4">
    <location>
        <begin position="549"/>
        <end position="563"/>
    </location>
</feature>
<feature type="compositionally biased region" description="Low complexity" evidence="4">
    <location>
        <begin position="465"/>
        <end position="478"/>
    </location>
</feature>
<keyword evidence="1" id="KW-0547">Nucleotide-binding</keyword>
<feature type="compositionally biased region" description="Low complexity" evidence="4">
    <location>
        <begin position="528"/>
        <end position="541"/>
    </location>
</feature>
<name>A0ABX8CR32_9NOCA</name>
<feature type="compositionally biased region" description="Polar residues" evidence="4">
    <location>
        <begin position="440"/>
        <end position="459"/>
    </location>
</feature>
<evidence type="ECO:0000313" key="5">
    <source>
        <dbReference type="EMBL" id="QVI22376.1"/>
    </source>
</evidence>
<feature type="region of interest" description="Disordered" evidence="4">
    <location>
        <begin position="440"/>
        <end position="603"/>
    </location>
</feature>
<dbReference type="Gene3D" id="3.90.640.10">
    <property type="entry name" value="Actin, Chain A, domain 4"/>
    <property type="match status" value="1"/>
</dbReference>